<dbReference type="PIRSF" id="PIRSF029171">
    <property type="entry name" value="Esterase_LipA"/>
    <property type="match status" value="1"/>
</dbReference>
<organism evidence="2 3">
    <name type="scientific">Actinomadura barringtoniae</name>
    <dbReference type="NCBI Taxonomy" id="1427535"/>
    <lineage>
        <taxon>Bacteria</taxon>
        <taxon>Bacillati</taxon>
        <taxon>Actinomycetota</taxon>
        <taxon>Actinomycetes</taxon>
        <taxon>Streptosporangiales</taxon>
        <taxon>Thermomonosporaceae</taxon>
        <taxon>Actinomadura</taxon>
    </lineage>
</organism>
<dbReference type="Gene3D" id="3.40.50.1820">
    <property type="entry name" value="alpha/beta hydrolase"/>
    <property type="match status" value="1"/>
</dbReference>
<dbReference type="InterPro" id="IPR005152">
    <property type="entry name" value="Lipase_secreted"/>
</dbReference>
<dbReference type="PANTHER" id="PTHR34853">
    <property type="match status" value="1"/>
</dbReference>
<name>A0A939PW29_9ACTN</name>
<comment type="caution">
    <text evidence="2">The sequence shown here is derived from an EMBL/GenBank/DDBJ whole genome shotgun (WGS) entry which is preliminary data.</text>
</comment>
<dbReference type="SUPFAM" id="SSF53474">
    <property type="entry name" value="alpha/beta-Hydrolases"/>
    <property type="match status" value="1"/>
</dbReference>
<dbReference type="InterPro" id="IPR029058">
    <property type="entry name" value="AB_hydrolase_fold"/>
</dbReference>
<dbReference type="Proteomes" id="UP000669179">
    <property type="component" value="Unassembled WGS sequence"/>
</dbReference>
<reference evidence="2" key="1">
    <citation type="submission" date="2021-03" db="EMBL/GenBank/DDBJ databases">
        <authorList>
            <person name="Kanchanasin P."/>
            <person name="Saeng-In P."/>
            <person name="Phongsopitanun W."/>
            <person name="Yuki M."/>
            <person name="Kudo T."/>
            <person name="Ohkuma M."/>
            <person name="Tanasupawat S."/>
        </authorList>
    </citation>
    <scope>NUCLEOTIDE SEQUENCE</scope>
    <source>
        <strain evidence="2">GKU 128</strain>
    </source>
</reference>
<dbReference type="EMBL" id="JAGEOJ010000046">
    <property type="protein sequence ID" value="MBO2455896.1"/>
    <property type="molecule type" value="Genomic_DNA"/>
</dbReference>
<accession>A0A939PW29</accession>
<gene>
    <name evidence="2" type="ORF">J4573_53095</name>
</gene>
<keyword evidence="3" id="KW-1185">Reference proteome</keyword>
<evidence type="ECO:0000256" key="1">
    <source>
        <dbReference type="SAM" id="MobiDB-lite"/>
    </source>
</evidence>
<sequence>MLPELVSSRKRLIAPLLLAMALLVTMGTVAVSAVNARAAAPSADPGPPGDDFYTPPSPLPAGKPGDVIRARPAKAGPPTARGLADAWQVMYLSTNALDKPVAVTGIILVPKNVDRAKAPIVGFGPGTSGPAFRCAPSKFIDQGAFYEQSALNEMLTKGYAVAVTDYEGYHKDPKTTYVVKSMGYNVIDSVRAAQRLTETGLSKDAKVAFRGYSQGGAATVWAGQQQPQYAPELSLVGIASGGVPSDLAAVGAALEGEKPFGFLLFSLLGMDNAYPELKLDSYLNDTGRTMFADFKNNACTLELLLGYQGKTVADYASPSPYTNEAWLNRVAENTPGSDPIKVPLFHYHSTSDEIVAFQQDKELNDAYCKLGVQVTWKTWDKLSHITMINRAAPDVMAFLADRFAGKPATSNCSG</sequence>
<proteinExistence type="predicted"/>
<dbReference type="GO" id="GO:0004806">
    <property type="term" value="F:triacylglycerol lipase activity"/>
    <property type="evidence" value="ECO:0007669"/>
    <property type="project" value="InterPro"/>
</dbReference>
<evidence type="ECO:0000313" key="3">
    <source>
        <dbReference type="Proteomes" id="UP000669179"/>
    </source>
</evidence>
<dbReference type="Gene3D" id="1.10.260.130">
    <property type="match status" value="1"/>
</dbReference>
<feature type="region of interest" description="Disordered" evidence="1">
    <location>
        <begin position="39"/>
        <end position="79"/>
    </location>
</feature>
<evidence type="ECO:0000313" key="2">
    <source>
        <dbReference type="EMBL" id="MBO2455896.1"/>
    </source>
</evidence>
<protein>
    <submittedName>
        <fullName evidence="2">Lipase</fullName>
    </submittedName>
</protein>
<dbReference type="AlphaFoldDB" id="A0A939PW29"/>
<dbReference type="PANTHER" id="PTHR34853:SF1">
    <property type="entry name" value="LIPASE 5"/>
    <property type="match status" value="1"/>
</dbReference>
<dbReference type="GO" id="GO:0016042">
    <property type="term" value="P:lipid catabolic process"/>
    <property type="evidence" value="ECO:0007669"/>
    <property type="project" value="InterPro"/>
</dbReference>
<dbReference type="Pfam" id="PF03583">
    <property type="entry name" value="LIP"/>
    <property type="match status" value="1"/>
</dbReference>